<keyword evidence="6" id="KW-0443">Lipid metabolism</keyword>
<feature type="transmembrane region" description="Helical" evidence="6">
    <location>
        <begin position="313"/>
        <end position="338"/>
    </location>
</feature>
<evidence type="ECO:0000256" key="2">
    <source>
        <dbReference type="ARBA" id="ARBA00022475"/>
    </source>
</evidence>
<comment type="similarity">
    <text evidence="6">Belongs to the LPG synthase family.</text>
</comment>
<evidence type="ECO:0000256" key="3">
    <source>
        <dbReference type="ARBA" id="ARBA00022692"/>
    </source>
</evidence>
<dbReference type="GO" id="GO:0005886">
    <property type="term" value="C:plasma membrane"/>
    <property type="evidence" value="ECO:0007669"/>
    <property type="project" value="UniProtKB-SubCell"/>
</dbReference>
<keyword evidence="6" id="KW-0808">Transferase</keyword>
<keyword evidence="5 6" id="KW-0472">Membrane</keyword>
<evidence type="ECO:0000313" key="8">
    <source>
        <dbReference type="Proteomes" id="UP000061227"/>
    </source>
</evidence>
<dbReference type="NCBIfam" id="TIGR00374">
    <property type="entry name" value="flippase-like domain"/>
    <property type="match status" value="1"/>
</dbReference>
<feature type="transmembrane region" description="Helical" evidence="6">
    <location>
        <begin position="161"/>
        <end position="185"/>
    </location>
</feature>
<protein>
    <recommendedName>
        <fullName evidence="6">Phosphatidylglycerol lysyltransferase</fullName>
        <ecNumber evidence="6">2.3.2.3</ecNumber>
    </recommendedName>
    <alternativeName>
        <fullName evidence="6">Lysylphosphatidylglycerol synthase</fullName>
    </alternativeName>
</protein>
<feature type="transmembrane region" description="Helical" evidence="6">
    <location>
        <begin position="270"/>
        <end position="292"/>
    </location>
</feature>
<dbReference type="STRING" id="220714.SAMN05660469_0440"/>
<dbReference type="PANTHER" id="PTHR37693">
    <property type="entry name" value="PHOSPHATIDYLGLYCEROL LYSYLTRANSFERASE"/>
    <property type="match status" value="1"/>
</dbReference>
<keyword evidence="6" id="KW-0046">Antibiotic resistance</keyword>
<evidence type="ECO:0000256" key="6">
    <source>
        <dbReference type="RuleBase" id="RU363042"/>
    </source>
</evidence>
<reference evidence="7 8" key="1">
    <citation type="journal article" date="2015" name="BMC Genomics">
        <title>Comparative genomics of Fructobacillus spp. and Leuconostoc spp. reveals niche-specific evolution of Fructobacillus spp.</title>
        <authorList>
            <person name="Endo A."/>
            <person name="Tanizawa Y."/>
            <person name="Tanaka N."/>
            <person name="Maeno S."/>
            <person name="Kumar H."/>
            <person name="Shiwa Y."/>
            <person name="Okada S."/>
            <person name="Yoshikawa H."/>
            <person name="Dicks L."/>
            <person name="Nakagawa J."/>
            <person name="Arita M."/>
        </authorList>
    </citation>
    <scope>NUCLEOTIDE SEQUENCE [LARGE SCALE GENOMIC DNA]</scope>
    <source>
        <strain evidence="7 8">DSM 15468</strain>
    </source>
</reference>
<keyword evidence="8" id="KW-1185">Reference proteome</keyword>
<feature type="transmembrane region" description="Helical" evidence="6">
    <location>
        <begin position="131"/>
        <end position="149"/>
    </location>
</feature>
<comment type="function">
    <text evidence="6">Catalyzes the transfer of a lysyl group from L-lysyl-tRNA(Lys) to membrane-bound phosphatidylglycerol (PG), which produces lysylphosphatidylglycerol (LPG), a major component of the bacterial membrane with a positive net charge. LPG synthesis contributes to bacterial virulence as it is involved in the resistance mechanism against cationic antimicrobial peptides (CAMP) produces by the host's immune system (defensins, cathelicidins) and by the competing microorganisms.</text>
</comment>
<dbReference type="Pfam" id="PF03706">
    <property type="entry name" value="LPG_synthase_TM"/>
    <property type="match status" value="1"/>
</dbReference>
<evidence type="ECO:0000256" key="5">
    <source>
        <dbReference type="ARBA" id="ARBA00023136"/>
    </source>
</evidence>
<dbReference type="RefSeq" id="WP_059376421.1">
    <property type="nucleotide sequence ID" value="NZ_DF968063.1"/>
</dbReference>
<dbReference type="GO" id="GO:0006629">
    <property type="term" value="P:lipid metabolic process"/>
    <property type="evidence" value="ECO:0007669"/>
    <property type="project" value="UniProtKB-KW"/>
</dbReference>
<dbReference type="AlphaFoldDB" id="A0A3F3GSB7"/>
<dbReference type="InterPro" id="IPR022791">
    <property type="entry name" value="L-PG_synthase/AglD"/>
</dbReference>
<name>A0A3F3GSB7_9LACO</name>
<keyword evidence="4 6" id="KW-1133">Transmembrane helix</keyword>
<sequence>MNALKSRKNQVSALIVVLLTALTIYYLTRELAGREKQLEAALKVLDWHFLVLGLLTMIVSLGLEALATRALLNQEDRKNTSWGTLIRVPLLNQLGIGLTPFASGGQPAQLYALTRGKIDGGRALSVTLMKFLVYQIVVVLFFIIGYFAADSFIYQNVDPAFATFIPFAIMIHAVVIIGLLLVMFWPALTIKVVDWTAKLAGKFWKQDKVNKLVDKVEDKVNNFHRESKRVARSTKSLTVASIYTALQLMAFYLVPYFVIRAFGYASVNPWLILTMNIMIVMVISLFPIPGGVGGAELSFQLLFTPFVKNQATLILVILIWRLITYYFCLFAGIIAYVIPVREKE</sequence>
<feature type="transmembrane region" description="Helical" evidence="6">
    <location>
        <begin position="237"/>
        <end position="258"/>
    </location>
</feature>
<organism evidence="7 8">
    <name type="scientific">Fructobacillus pseudoficulneus</name>
    <dbReference type="NCBI Taxonomy" id="220714"/>
    <lineage>
        <taxon>Bacteria</taxon>
        <taxon>Bacillati</taxon>
        <taxon>Bacillota</taxon>
        <taxon>Bacilli</taxon>
        <taxon>Lactobacillales</taxon>
        <taxon>Lactobacillaceae</taxon>
        <taxon>Fructobacillus</taxon>
    </lineage>
</organism>
<feature type="transmembrane region" description="Helical" evidence="6">
    <location>
        <begin position="48"/>
        <end position="72"/>
    </location>
</feature>
<dbReference type="OrthoDB" id="9810654at2"/>
<evidence type="ECO:0000256" key="4">
    <source>
        <dbReference type="ARBA" id="ARBA00022989"/>
    </source>
</evidence>
<gene>
    <name evidence="6" type="primary">mprF</name>
    <name evidence="7" type="ORF">FPFC_013680</name>
</gene>
<feature type="transmembrane region" description="Helical" evidence="6">
    <location>
        <begin position="12"/>
        <end position="28"/>
    </location>
</feature>
<accession>A0A3F3GSB7</accession>
<keyword evidence="3 6" id="KW-0812">Transmembrane</keyword>
<keyword evidence="2" id="KW-1003">Cell membrane</keyword>
<dbReference type="GO" id="GO:0046677">
    <property type="term" value="P:response to antibiotic"/>
    <property type="evidence" value="ECO:0007669"/>
    <property type="project" value="UniProtKB-KW"/>
</dbReference>
<evidence type="ECO:0000313" key="7">
    <source>
        <dbReference type="EMBL" id="GAP02485.1"/>
    </source>
</evidence>
<dbReference type="EMBL" id="DF968063">
    <property type="protein sequence ID" value="GAP02485.1"/>
    <property type="molecule type" value="Genomic_DNA"/>
</dbReference>
<dbReference type="GO" id="GO:0050071">
    <property type="term" value="F:phosphatidylglycerol lysyltransferase activity"/>
    <property type="evidence" value="ECO:0007669"/>
    <property type="project" value="UniProtKB-EC"/>
</dbReference>
<dbReference type="PANTHER" id="PTHR37693:SF1">
    <property type="entry name" value="INTEGRAL MEMBRANE PROTEIN"/>
    <property type="match status" value="1"/>
</dbReference>
<proteinExistence type="inferred from homology"/>
<comment type="subcellular location">
    <subcellularLocation>
        <location evidence="1 6">Cell membrane</location>
        <topology evidence="1 6">Multi-pass membrane protein</topology>
    </subcellularLocation>
</comment>
<evidence type="ECO:0000256" key="1">
    <source>
        <dbReference type="ARBA" id="ARBA00004651"/>
    </source>
</evidence>
<comment type="catalytic activity">
    <reaction evidence="6">
        <text>L-lysyl-tRNA(Lys) + a 1,2-diacyl-sn-glycero-3-phospho-(1'-sn-glycerol) = a 1,2-diacyl-sn-glycero-3-phospho-1'-(3'-O-L-lysyl)-sn-glycerol + tRNA(Lys)</text>
        <dbReference type="Rhea" id="RHEA:10668"/>
        <dbReference type="Rhea" id="RHEA-COMP:9696"/>
        <dbReference type="Rhea" id="RHEA-COMP:9697"/>
        <dbReference type="ChEBI" id="CHEBI:64716"/>
        <dbReference type="ChEBI" id="CHEBI:75792"/>
        <dbReference type="ChEBI" id="CHEBI:78442"/>
        <dbReference type="ChEBI" id="CHEBI:78529"/>
        <dbReference type="EC" id="2.3.2.3"/>
    </reaction>
</comment>
<dbReference type="EC" id="2.3.2.3" evidence="6"/>
<dbReference type="Proteomes" id="UP000061227">
    <property type="component" value="Unassembled WGS sequence"/>
</dbReference>